<dbReference type="InterPro" id="IPR027534">
    <property type="entry name" value="Ribosomal_P1/P2"/>
</dbReference>
<evidence type="ECO:0000256" key="1">
    <source>
        <dbReference type="ARBA" id="ARBA00005436"/>
    </source>
</evidence>
<dbReference type="AlphaFoldDB" id="A0A139AQU1"/>
<evidence type="ECO:0008006" key="7">
    <source>
        <dbReference type="Google" id="ProtNLM"/>
    </source>
</evidence>
<dbReference type="EMBL" id="KQ965739">
    <property type="protein sequence ID" value="KXS19121.1"/>
    <property type="molecule type" value="Genomic_DNA"/>
</dbReference>
<dbReference type="Proteomes" id="UP000070544">
    <property type="component" value="Unassembled WGS sequence"/>
</dbReference>
<dbReference type="HAMAP" id="MF_01478">
    <property type="entry name" value="Ribosomal_L12_arch"/>
    <property type="match status" value="1"/>
</dbReference>
<sequence>MAAEFGPNEQACAYAALILVDEGLPVTADKIIKLVEAAGIEMEGIWAKLFAKALEGRDLAAHFTNFSEAPTASVSVAAPVAAAPAADAPADDKKGGKKEEKKKEEKKEEEEDDDMGFGLFD</sequence>
<dbReference type="CDD" id="cd05831">
    <property type="entry name" value="Ribosomal_P1"/>
    <property type="match status" value="1"/>
</dbReference>
<gene>
    <name evidence="5" type="ORF">M427DRAFT_469276</name>
</gene>
<dbReference type="FunFam" id="1.10.10.1410:FF:000001">
    <property type="entry name" value="60S acidic ribosomal protein P1"/>
    <property type="match status" value="1"/>
</dbReference>
<dbReference type="GO" id="GO:0030295">
    <property type="term" value="F:protein kinase activator activity"/>
    <property type="evidence" value="ECO:0007669"/>
    <property type="project" value="TreeGrafter"/>
</dbReference>
<dbReference type="Gene3D" id="1.10.10.1410">
    <property type="match status" value="1"/>
</dbReference>
<evidence type="ECO:0000313" key="6">
    <source>
        <dbReference type="Proteomes" id="UP000070544"/>
    </source>
</evidence>
<feature type="region of interest" description="Disordered" evidence="4">
    <location>
        <begin position="83"/>
        <end position="121"/>
    </location>
</feature>
<dbReference type="PANTHER" id="PTHR45696">
    <property type="entry name" value="60S ACIDIC RIBOSOMAL PROTEIN P1"/>
    <property type="match status" value="1"/>
</dbReference>
<keyword evidence="6" id="KW-1185">Reference proteome</keyword>
<dbReference type="GO" id="GO:0006414">
    <property type="term" value="P:translational elongation"/>
    <property type="evidence" value="ECO:0007669"/>
    <property type="project" value="InterPro"/>
</dbReference>
<dbReference type="GO" id="GO:0003735">
    <property type="term" value="F:structural constituent of ribosome"/>
    <property type="evidence" value="ECO:0007669"/>
    <property type="project" value="InterPro"/>
</dbReference>
<dbReference type="STRING" id="1344416.A0A139AQU1"/>
<dbReference type="GO" id="GO:0022625">
    <property type="term" value="C:cytosolic large ribosomal subunit"/>
    <property type="evidence" value="ECO:0007669"/>
    <property type="project" value="TreeGrafter"/>
</dbReference>
<proteinExistence type="inferred from homology"/>
<dbReference type="InterPro" id="IPR038716">
    <property type="entry name" value="P1/P2_N_sf"/>
</dbReference>
<dbReference type="GO" id="GO:0043021">
    <property type="term" value="F:ribonucleoprotein complex binding"/>
    <property type="evidence" value="ECO:0007669"/>
    <property type="project" value="TreeGrafter"/>
</dbReference>
<name>A0A139AQU1_GONPJ</name>
<evidence type="ECO:0000256" key="3">
    <source>
        <dbReference type="ARBA" id="ARBA00023274"/>
    </source>
</evidence>
<dbReference type="PANTHER" id="PTHR45696:SF10">
    <property type="entry name" value="LARGE RIBOSOMAL SUBUNIT PROTEIN P1"/>
    <property type="match status" value="1"/>
</dbReference>
<keyword evidence="2" id="KW-0689">Ribosomal protein</keyword>
<dbReference type="OMA" id="IQVENIW"/>
<comment type="similarity">
    <text evidence="1">Belongs to the eukaryotic ribosomal protein P1/P2 family.</text>
</comment>
<evidence type="ECO:0000256" key="2">
    <source>
        <dbReference type="ARBA" id="ARBA00022980"/>
    </source>
</evidence>
<dbReference type="GO" id="GO:0002181">
    <property type="term" value="P:cytoplasmic translation"/>
    <property type="evidence" value="ECO:0007669"/>
    <property type="project" value="TreeGrafter"/>
</dbReference>
<accession>A0A139AQU1</accession>
<reference evidence="5 6" key="1">
    <citation type="journal article" date="2015" name="Genome Biol. Evol.">
        <title>Phylogenomic analyses indicate that early fungi evolved digesting cell walls of algal ancestors of land plants.</title>
        <authorList>
            <person name="Chang Y."/>
            <person name="Wang S."/>
            <person name="Sekimoto S."/>
            <person name="Aerts A.L."/>
            <person name="Choi C."/>
            <person name="Clum A."/>
            <person name="LaButti K.M."/>
            <person name="Lindquist E.A."/>
            <person name="Yee Ngan C."/>
            <person name="Ohm R.A."/>
            <person name="Salamov A.A."/>
            <person name="Grigoriev I.V."/>
            <person name="Spatafora J.W."/>
            <person name="Berbee M.L."/>
        </authorList>
    </citation>
    <scope>NUCLEOTIDE SEQUENCE [LARGE SCALE GENOMIC DNA]</scope>
    <source>
        <strain evidence="5 6">JEL478</strain>
    </source>
</reference>
<organism evidence="5 6">
    <name type="scientific">Gonapodya prolifera (strain JEL478)</name>
    <name type="common">Monoblepharis prolifera</name>
    <dbReference type="NCBI Taxonomy" id="1344416"/>
    <lineage>
        <taxon>Eukaryota</taxon>
        <taxon>Fungi</taxon>
        <taxon>Fungi incertae sedis</taxon>
        <taxon>Chytridiomycota</taxon>
        <taxon>Chytridiomycota incertae sedis</taxon>
        <taxon>Monoblepharidomycetes</taxon>
        <taxon>Monoblepharidales</taxon>
        <taxon>Gonapodyaceae</taxon>
        <taxon>Gonapodya</taxon>
    </lineage>
</organism>
<dbReference type="OrthoDB" id="2194681at2759"/>
<evidence type="ECO:0000313" key="5">
    <source>
        <dbReference type="EMBL" id="KXS19121.1"/>
    </source>
</evidence>
<dbReference type="Pfam" id="PF00428">
    <property type="entry name" value="Ribosomal_60s"/>
    <property type="match status" value="1"/>
</dbReference>
<evidence type="ECO:0000256" key="4">
    <source>
        <dbReference type="SAM" id="MobiDB-lite"/>
    </source>
</evidence>
<keyword evidence="3" id="KW-0687">Ribonucleoprotein</keyword>
<protein>
    <recommendedName>
        <fullName evidence="7">Ribosomal protein 60S</fullName>
    </recommendedName>
</protein>
<feature type="compositionally biased region" description="Basic and acidic residues" evidence="4">
    <location>
        <begin position="90"/>
        <end position="106"/>
    </location>
</feature>